<accession>A0AAD4TMD6</accession>
<dbReference type="AlphaFoldDB" id="A0AAD4TMD6"/>
<dbReference type="PROSITE" id="PS00028">
    <property type="entry name" value="ZINC_FINGER_C2H2_1"/>
    <property type="match status" value="1"/>
</dbReference>
<evidence type="ECO:0000259" key="2">
    <source>
        <dbReference type="PROSITE" id="PS00028"/>
    </source>
</evidence>
<name>A0AAD4TMD6_9MAGN</name>
<sequence length="952" mass="107498">SRLLPPSSEIIFIHHLQVSSSPHVTPFVYCCLTKSRLDFYSIIKHSPQSSPPLLPPKQNCCSKIEKISLPERDFRFKAMATNEVNVCILDRSTIMAPCVNIPEDVKVQSGSSLPRTNIAYVNNSRQGKNEAVVGFHDHGTLVDDVKKRVRCNYCGKEIDSYFLLKYHLGGIQEFVLPCVKVPEDVKVQMRNSLPRTTIAHVNSSRQSKNAAVVGFQDHGTFVDGVKKRVRCNYCGKEIDSYFLLKYHLGGIHEYVVPCAKVPEDVKVHMRNSLLPETKKPDEHREVLQLSESSSSWKRDSSSDDSAPDEGSIDIRDHGTLLDKKKDRVRCNYCAKEICNYTLLKQHLGGIRGTVSPCVEVPEDIKVQIKKYSLPALLRKRKPSVIMEYSGSEQKDEKLQVLPNPEKKNKVKNKEDAEDDSSRQTQRCIGRFFIENGIDFSAASSSTFEKMIHALVGGESTTFKVPSCDDLKGWILEGELKAMREHVREVVCSWGSTGCSILLDGWTDEKGRNIVNFVVDSPQGPIFLKSDDISDSIGDVDAMISLISGVIDEVGVQNVVQIVTYTTLGSMEEVGKQMTEKYKSIFWTFCASHCIGLMLEKIGIFGTERGVLSKAKAITKFIYSHETVLKLMRKHTHGFDLVSSCRIRSVVPFLILRRIESQKKKLRKMFTSPEWKNLTLASTADGRMMADLVSGEPSFWTEAEMLLKASIPLITALHLLNGGDSRPQLGYIYETMDQVKEEIKKKYEGRKTKYEPFWTVIDEIWDDQLHSPIHAAGYYLNPGLFYFKDFYADTEVKAGLLCCIVRIVEDEREQDLIASQFDKYRNASGTFGDGDAVDQRAMLAPAKWWSLYGGECPELQRFAIRILSQTCTGALRYGLKRSLTGELHMKGRNCLEQKRLTELTFVHHNLRLQNVFASNSDYTDIFLEPISPMDEWIGGCSKEVKAAEQICNV</sequence>
<feature type="domain" description="C2H2-type" evidence="2">
    <location>
        <begin position="231"/>
        <end position="252"/>
    </location>
</feature>
<dbReference type="InterPro" id="IPR012337">
    <property type="entry name" value="RNaseH-like_sf"/>
</dbReference>
<dbReference type="PANTHER" id="PTHR32166">
    <property type="entry name" value="OSJNBA0013A04.12 PROTEIN"/>
    <property type="match status" value="1"/>
</dbReference>
<protein>
    <recommendedName>
        <fullName evidence="2">C2H2-type domain-containing protein</fullName>
    </recommendedName>
</protein>
<gene>
    <name evidence="3" type="ORF">MKW98_021922</name>
</gene>
<dbReference type="EMBL" id="JAJJMB010000025">
    <property type="protein sequence ID" value="KAI3963682.1"/>
    <property type="molecule type" value="Genomic_DNA"/>
</dbReference>
<feature type="region of interest" description="Disordered" evidence="1">
    <location>
        <begin position="395"/>
        <end position="422"/>
    </location>
</feature>
<dbReference type="PANTHER" id="PTHR32166:SF63">
    <property type="entry name" value="HAT TRANSPOSON SUPERFAMILY PROTEIN"/>
    <property type="match status" value="1"/>
</dbReference>
<dbReference type="SUPFAM" id="SSF53098">
    <property type="entry name" value="Ribonuclease H-like"/>
    <property type="match status" value="1"/>
</dbReference>
<dbReference type="GO" id="GO:0046983">
    <property type="term" value="F:protein dimerization activity"/>
    <property type="evidence" value="ECO:0007669"/>
    <property type="project" value="InterPro"/>
</dbReference>
<dbReference type="Pfam" id="PF04937">
    <property type="entry name" value="DUF659"/>
    <property type="match status" value="1"/>
</dbReference>
<dbReference type="InterPro" id="IPR013087">
    <property type="entry name" value="Znf_C2H2_type"/>
</dbReference>
<feature type="region of interest" description="Disordered" evidence="1">
    <location>
        <begin position="272"/>
        <end position="314"/>
    </location>
</feature>
<feature type="compositionally biased region" description="Basic and acidic residues" evidence="1">
    <location>
        <begin position="276"/>
        <end position="286"/>
    </location>
</feature>
<dbReference type="InterPro" id="IPR007021">
    <property type="entry name" value="DUF659"/>
</dbReference>
<keyword evidence="4" id="KW-1185">Reference proteome</keyword>
<evidence type="ECO:0000313" key="4">
    <source>
        <dbReference type="Proteomes" id="UP001202328"/>
    </source>
</evidence>
<organism evidence="3 4">
    <name type="scientific">Papaver atlanticum</name>
    <dbReference type="NCBI Taxonomy" id="357466"/>
    <lineage>
        <taxon>Eukaryota</taxon>
        <taxon>Viridiplantae</taxon>
        <taxon>Streptophyta</taxon>
        <taxon>Embryophyta</taxon>
        <taxon>Tracheophyta</taxon>
        <taxon>Spermatophyta</taxon>
        <taxon>Magnoliopsida</taxon>
        <taxon>Ranunculales</taxon>
        <taxon>Papaveraceae</taxon>
        <taxon>Papaveroideae</taxon>
        <taxon>Papaver</taxon>
    </lineage>
</organism>
<comment type="caution">
    <text evidence="3">The sequence shown here is derived from an EMBL/GenBank/DDBJ whole genome shotgun (WGS) entry which is preliminary data.</text>
</comment>
<feature type="non-terminal residue" evidence="3">
    <location>
        <position position="1"/>
    </location>
</feature>
<evidence type="ECO:0000256" key="1">
    <source>
        <dbReference type="SAM" id="MobiDB-lite"/>
    </source>
</evidence>
<dbReference type="InterPro" id="IPR008906">
    <property type="entry name" value="HATC_C_dom"/>
</dbReference>
<evidence type="ECO:0000313" key="3">
    <source>
        <dbReference type="EMBL" id="KAI3963682.1"/>
    </source>
</evidence>
<dbReference type="Pfam" id="PF05699">
    <property type="entry name" value="Dimer_Tnp_hAT"/>
    <property type="match status" value="1"/>
</dbReference>
<reference evidence="3" key="1">
    <citation type="submission" date="2022-04" db="EMBL/GenBank/DDBJ databases">
        <title>A functionally conserved STORR gene fusion in Papaver species that diverged 16.8 million years ago.</title>
        <authorList>
            <person name="Catania T."/>
        </authorList>
    </citation>
    <scope>NUCLEOTIDE SEQUENCE</scope>
    <source>
        <strain evidence="3">S-188037</strain>
    </source>
</reference>
<dbReference type="Proteomes" id="UP001202328">
    <property type="component" value="Unassembled WGS sequence"/>
</dbReference>
<proteinExistence type="predicted"/>
<feature type="compositionally biased region" description="Basic and acidic residues" evidence="1">
    <location>
        <begin position="395"/>
        <end position="414"/>
    </location>
</feature>